<dbReference type="GO" id="GO:0005886">
    <property type="term" value="C:plasma membrane"/>
    <property type="evidence" value="ECO:0007669"/>
    <property type="project" value="UniProtKB-SubCell"/>
</dbReference>
<organism evidence="12 13">
    <name type="scientific">Pseudarthrobacter phenanthrenivorans</name>
    <name type="common">Arthrobacter phenanthrenivorans</name>
    <dbReference type="NCBI Taxonomy" id="361575"/>
    <lineage>
        <taxon>Bacteria</taxon>
        <taxon>Bacillati</taxon>
        <taxon>Actinomycetota</taxon>
        <taxon>Actinomycetes</taxon>
        <taxon>Micrococcales</taxon>
        <taxon>Micrococcaceae</taxon>
        <taxon>Pseudarthrobacter</taxon>
    </lineage>
</organism>
<evidence type="ECO:0000256" key="3">
    <source>
        <dbReference type="ARBA" id="ARBA00022448"/>
    </source>
</evidence>
<dbReference type="FunFam" id="1.20.1740.10:FF:000001">
    <property type="entry name" value="Amino acid permease"/>
    <property type="match status" value="1"/>
</dbReference>
<feature type="transmembrane region" description="Helical" evidence="10">
    <location>
        <begin position="44"/>
        <end position="61"/>
    </location>
</feature>
<feature type="transmembrane region" description="Helical" evidence="10">
    <location>
        <begin position="298"/>
        <end position="319"/>
    </location>
</feature>
<dbReference type="PANTHER" id="PTHR43495:SF2">
    <property type="entry name" value="D-SERINE_D-ALANINE_GLYCINE TRANSPORTER"/>
    <property type="match status" value="1"/>
</dbReference>
<evidence type="ECO:0000256" key="4">
    <source>
        <dbReference type="ARBA" id="ARBA00022475"/>
    </source>
</evidence>
<feature type="transmembrane region" description="Helical" evidence="10">
    <location>
        <begin position="392"/>
        <end position="412"/>
    </location>
</feature>
<sequence length="518" mass="55756">MAIHPPTSGEPARFNGEPARNPGAATAVRSEPPHLERQLTNRHIQLIAIGGAIGTGLFMGSGKTISAAGPSVIFVYMIIGFMLFFVMRAMGELLLSNLNYKSFSDFAADLLGPWAGFFTGWTYWFCWVITGIADVIAIAGYSRELWPALPLWIPGLATVAILLLLNLATVKAFGETEFWFALIKIVAIAALIIVGLFMIFTGFQSDAGTASFTNLWSHGGFFPNEFMGFVAGFQIAVFAFVGIELVGTTAAEARNPERTLPKAINAIPVRVLLFYVGALIILMAVTPWTQFAAGHSPFIGMFSLAGLGAAATVVNLVVLTSAMSSANSGIYSTSRMVFGLAQEGDAPGIFSRLSTRKVPSNALFLSCVLLLSGVVLMYAGQDVGKAFEMVTTVSAVCFIFVWSIILASYIAFRRRRPHLHDASKFKMPGGIPAVWVVYAFFAFVLWALTTQPDTLLALLVTPVWFVVLGAAWAILRRRPAHLARFEVFRAELRADQAAAGQNGGHGPAVAEEVQQAGK</sequence>
<dbReference type="InterPro" id="IPR004841">
    <property type="entry name" value="AA-permease/SLC12A_dom"/>
</dbReference>
<evidence type="ECO:0000313" key="12">
    <source>
        <dbReference type="EMBL" id="KIC67392.1"/>
    </source>
</evidence>
<name>A0A0B4DFA5_PSEPS</name>
<dbReference type="PANTHER" id="PTHR43495">
    <property type="entry name" value="GABA PERMEASE"/>
    <property type="match status" value="1"/>
</dbReference>
<dbReference type="EMBL" id="JWTB01000015">
    <property type="protein sequence ID" value="KIC67392.1"/>
    <property type="molecule type" value="Genomic_DNA"/>
</dbReference>
<accession>A0A0B4DFA5</accession>
<evidence type="ECO:0000256" key="2">
    <source>
        <dbReference type="ARBA" id="ARBA00008583"/>
    </source>
</evidence>
<feature type="transmembrane region" description="Helical" evidence="10">
    <location>
        <begin position="116"/>
        <end position="139"/>
    </location>
</feature>
<feature type="transmembrane region" description="Helical" evidence="10">
    <location>
        <begin position="73"/>
        <end position="95"/>
    </location>
</feature>
<dbReference type="Proteomes" id="UP000031196">
    <property type="component" value="Unassembled WGS sequence"/>
</dbReference>
<dbReference type="RefSeq" id="WP_043451776.1">
    <property type="nucleotide sequence ID" value="NZ_JWTB01000015.1"/>
</dbReference>
<keyword evidence="7 10" id="KW-1133">Transmembrane helix</keyword>
<keyword evidence="8 10" id="KW-0472">Membrane</keyword>
<evidence type="ECO:0000256" key="1">
    <source>
        <dbReference type="ARBA" id="ARBA00004651"/>
    </source>
</evidence>
<evidence type="ECO:0000256" key="6">
    <source>
        <dbReference type="ARBA" id="ARBA00022970"/>
    </source>
</evidence>
<reference evidence="12 13" key="1">
    <citation type="submission" date="2014-12" db="EMBL/GenBank/DDBJ databases">
        <title>Genome sequencing of Arthrobacter phenanthrenivorans SWC37.</title>
        <authorList>
            <person name="Tan P.W."/>
            <person name="Chan K.-G."/>
        </authorList>
    </citation>
    <scope>NUCLEOTIDE SEQUENCE [LARGE SCALE GENOMIC DNA]</scope>
    <source>
        <strain evidence="12 13">SWC37</strain>
    </source>
</reference>
<evidence type="ECO:0000256" key="5">
    <source>
        <dbReference type="ARBA" id="ARBA00022692"/>
    </source>
</evidence>
<feature type="region of interest" description="Disordered" evidence="9">
    <location>
        <begin position="499"/>
        <end position="518"/>
    </location>
</feature>
<dbReference type="PIRSF" id="PIRSF006060">
    <property type="entry name" value="AA_transporter"/>
    <property type="match status" value="1"/>
</dbReference>
<protein>
    <submittedName>
        <fullName evidence="12">Amino acid permease</fullName>
    </submittedName>
</protein>
<feature type="domain" description="Amino acid permease/ SLC12A" evidence="11">
    <location>
        <begin position="43"/>
        <end position="478"/>
    </location>
</feature>
<proteinExistence type="inferred from homology"/>
<evidence type="ECO:0000259" key="11">
    <source>
        <dbReference type="Pfam" id="PF00324"/>
    </source>
</evidence>
<feature type="region of interest" description="Disordered" evidence="9">
    <location>
        <begin position="1"/>
        <end position="31"/>
    </location>
</feature>
<feature type="transmembrane region" description="Helical" evidence="10">
    <location>
        <begin position="181"/>
        <end position="203"/>
    </location>
</feature>
<evidence type="ECO:0000256" key="9">
    <source>
        <dbReference type="SAM" id="MobiDB-lite"/>
    </source>
</evidence>
<feature type="transmembrane region" description="Helical" evidence="10">
    <location>
        <begin position="362"/>
        <end position="380"/>
    </location>
</feature>
<evidence type="ECO:0000313" key="13">
    <source>
        <dbReference type="Proteomes" id="UP000031196"/>
    </source>
</evidence>
<feature type="transmembrane region" description="Helical" evidence="10">
    <location>
        <begin position="151"/>
        <end position="169"/>
    </location>
</feature>
<keyword evidence="5 10" id="KW-0812">Transmembrane</keyword>
<keyword evidence="3" id="KW-0813">Transport</keyword>
<dbReference type="AlphaFoldDB" id="A0A0B4DFA5"/>
<dbReference type="PROSITE" id="PS00218">
    <property type="entry name" value="AMINO_ACID_PERMEASE_1"/>
    <property type="match status" value="1"/>
</dbReference>
<feature type="transmembrane region" description="Helical" evidence="10">
    <location>
        <begin position="267"/>
        <end position="286"/>
    </location>
</feature>
<evidence type="ECO:0000256" key="8">
    <source>
        <dbReference type="ARBA" id="ARBA00023136"/>
    </source>
</evidence>
<keyword evidence="6" id="KW-0029">Amino-acid transport</keyword>
<dbReference type="Pfam" id="PF00324">
    <property type="entry name" value="AA_permease"/>
    <property type="match status" value="1"/>
</dbReference>
<feature type="transmembrane region" description="Helical" evidence="10">
    <location>
        <begin position="433"/>
        <end position="449"/>
    </location>
</feature>
<comment type="similarity">
    <text evidence="2">Belongs to the amino acid-polyamine-organocation (APC) superfamily. Amino acid transporter (AAT) (TC 2.A.3.1) family.</text>
</comment>
<dbReference type="InterPro" id="IPR004840">
    <property type="entry name" value="Amino_acid_permease_CS"/>
</dbReference>
<comment type="subcellular location">
    <subcellularLocation>
        <location evidence="1">Cell membrane</location>
        <topology evidence="1">Multi-pass membrane protein</topology>
    </subcellularLocation>
</comment>
<gene>
    <name evidence="12" type="ORF">RM50_08510</name>
</gene>
<feature type="transmembrane region" description="Helical" evidence="10">
    <location>
        <begin position="226"/>
        <end position="246"/>
    </location>
</feature>
<dbReference type="GO" id="GO:0055085">
    <property type="term" value="P:transmembrane transport"/>
    <property type="evidence" value="ECO:0007669"/>
    <property type="project" value="InterPro"/>
</dbReference>
<comment type="caution">
    <text evidence="12">The sequence shown here is derived from an EMBL/GenBank/DDBJ whole genome shotgun (WGS) entry which is preliminary data.</text>
</comment>
<keyword evidence="4" id="KW-1003">Cell membrane</keyword>
<dbReference type="GO" id="GO:0006865">
    <property type="term" value="P:amino acid transport"/>
    <property type="evidence" value="ECO:0007669"/>
    <property type="project" value="UniProtKB-KW"/>
</dbReference>
<dbReference type="Gene3D" id="1.20.1740.10">
    <property type="entry name" value="Amino acid/polyamine transporter I"/>
    <property type="match status" value="1"/>
</dbReference>
<dbReference type="NCBIfam" id="NF008272">
    <property type="entry name" value="PRK11049.1"/>
    <property type="match status" value="1"/>
</dbReference>
<evidence type="ECO:0000256" key="10">
    <source>
        <dbReference type="SAM" id="Phobius"/>
    </source>
</evidence>
<dbReference type="OrthoDB" id="5297508at2"/>
<feature type="transmembrane region" description="Helical" evidence="10">
    <location>
        <begin position="455"/>
        <end position="475"/>
    </location>
</feature>
<evidence type="ECO:0000256" key="7">
    <source>
        <dbReference type="ARBA" id="ARBA00022989"/>
    </source>
</evidence>